<name>A0ABV7NMV6_9PSEU</name>
<sequence>MIVEDNDRTRSRRGTVLLLAAAAFLAAAGYLAQGQAIGQANASEGEVNWNNTISAPPPPQGAS</sequence>
<evidence type="ECO:0000313" key="2">
    <source>
        <dbReference type="Proteomes" id="UP001595645"/>
    </source>
</evidence>
<dbReference type="EMBL" id="JBHRWK010000004">
    <property type="protein sequence ID" value="MFC3448129.1"/>
    <property type="molecule type" value="Genomic_DNA"/>
</dbReference>
<accession>A0ABV7NMV6</accession>
<reference evidence="2" key="1">
    <citation type="journal article" date="2019" name="Int. J. Syst. Evol. Microbiol.">
        <title>The Global Catalogue of Microorganisms (GCM) 10K type strain sequencing project: providing services to taxonomists for standard genome sequencing and annotation.</title>
        <authorList>
            <consortium name="The Broad Institute Genomics Platform"/>
            <consortium name="The Broad Institute Genome Sequencing Center for Infectious Disease"/>
            <person name="Wu L."/>
            <person name="Ma J."/>
        </authorList>
    </citation>
    <scope>NUCLEOTIDE SEQUENCE [LARGE SCALE GENOMIC DNA]</scope>
    <source>
        <strain evidence="2">CGMCC 4.7676</strain>
    </source>
</reference>
<evidence type="ECO:0000313" key="1">
    <source>
        <dbReference type="EMBL" id="MFC3448129.1"/>
    </source>
</evidence>
<protein>
    <submittedName>
        <fullName evidence="1">Uncharacterized protein</fullName>
    </submittedName>
</protein>
<keyword evidence="2" id="KW-1185">Reference proteome</keyword>
<gene>
    <name evidence="1" type="ORF">ACFOSH_01685</name>
</gene>
<dbReference type="RefSeq" id="WP_378236784.1">
    <property type="nucleotide sequence ID" value="NZ_JBHRWK010000004.1"/>
</dbReference>
<organism evidence="1 2">
    <name type="scientific">Amycolatopsis speibonae</name>
    <dbReference type="NCBI Taxonomy" id="1450224"/>
    <lineage>
        <taxon>Bacteria</taxon>
        <taxon>Bacillati</taxon>
        <taxon>Actinomycetota</taxon>
        <taxon>Actinomycetes</taxon>
        <taxon>Pseudonocardiales</taxon>
        <taxon>Pseudonocardiaceae</taxon>
        <taxon>Amycolatopsis</taxon>
    </lineage>
</organism>
<dbReference type="Proteomes" id="UP001595645">
    <property type="component" value="Unassembled WGS sequence"/>
</dbReference>
<proteinExistence type="predicted"/>
<comment type="caution">
    <text evidence="1">The sequence shown here is derived from an EMBL/GenBank/DDBJ whole genome shotgun (WGS) entry which is preliminary data.</text>
</comment>